<gene>
    <name evidence="2" type="ORF">IAD20_04935</name>
</gene>
<evidence type="ECO:0000313" key="2">
    <source>
        <dbReference type="EMBL" id="HIU53405.1"/>
    </source>
</evidence>
<dbReference type="EC" id="3.1.3.-" evidence="2"/>
<name>A0A9D1SAY8_9PROT</name>
<dbReference type="GO" id="GO:0016791">
    <property type="term" value="F:phosphatase activity"/>
    <property type="evidence" value="ECO:0007669"/>
    <property type="project" value="InterPro"/>
</dbReference>
<accession>A0A9D1SAY8</accession>
<organism evidence="2 3">
    <name type="scientific">Candidatus Scatocola faecipullorum</name>
    <dbReference type="NCBI Taxonomy" id="2840917"/>
    <lineage>
        <taxon>Bacteria</taxon>
        <taxon>Pseudomonadati</taxon>
        <taxon>Pseudomonadota</taxon>
        <taxon>Alphaproteobacteria</taxon>
        <taxon>Rhodospirillales</taxon>
        <taxon>Rhodospirillaceae</taxon>
        <taxon>Rhodospirillaceae incertae sedis</taxon>
        <taxon>Candidatus Scatocola</taxon>
    </lineage>
</organism>
<dbReference type="PANTHER" id="PTHR28181:SF2">
    <property type="entry name" value="PHOSPHORIC MONOESTER HYDROLASE"/>
    <property type="match status" value="1"/>
</dbReference>
<reference evidence="2" key="1">
    <citation type="submission" date="2020-10" db="EMBL/GenBank/DDBJ databases">
        <authorList>
            <person name="Gilroy R."/>
        </authorList>
    </citation>
    <scope>NUCLEOTIDE SEQUENCE</scope>
    <source>
        <strain evidence="2">ChiW3-316</strain>
    </source>
</reference>
<dbReference type="InterPro" id="IPR050849">
    <property type="entry name" value="HAD-like_hydrolase_phosphatase"/>
</dbReference>
<dbReference type="EMBL" id="DVNC01000031">
    <property type="protein sequence ID" value="HIU53405.1"/>
    <property type="molecule type" value="Genomic_DNA"/>
</dbReference>
<dbReference type="PANTHER" id="PTHR28181">
    <property type="entry name" value="UPF0655 PROTEIN YCR015C"/>
    <property type="match status" value="1"/>
</dbReference>
<reference evidence="2" key="2">
    <citation type="journal article" date="2021" name="PeerJ">
        <title>Extensive microbial diversity within the chicken gut microbiome revealed by metagenomics and culture.</title>
        <authorList>
            <person name="Gilroy R."/>
            <person name="Ravi A."/>
            <person name="Getino M."/>
            <person name="Pursley I."/>
            <person name="Horton D.L."/>
            <person name="Alikhan N.F."/>
            <person name="Baker D."/>
            <person name="Gharbi K."/>
            <person name="Hall N."/>
            <person name="Watson M."/>
            <person name="Adriaenssens E.M."/>
            <person name="Foster-Nyarko E."/>
            <person name="Jarju S."/>
            <person name="Secka A."/>
            <person name="Antonio M."/>
            <person name="Oren A."/>
            <person name="Chaudhuri R.R."/>
            <person name="La Ragione R."/>
            <person name="Hildebrand F."/>
            <person name="Pallen M.J."/>
        </authorList>
    </citation>
    <scope>NUCLEOTIDE SEQUENCE</scope>
    <source>
        <strain evidence="2">ChiW3-316</strain>
    </source>
</reference>
<dbReference type="InterPro" id="IPR023214">
    <property type="entry name" value="HAD_sf"/>
</dbReference>
<protein>
    <submittedName>
        <fullName evidence="2">MtnX-like HAD-IB family phosphatase</fullName>
        <ecNumber evidence="2">3.1.3.-</ecNumber>
    </submittedName>
</protein>
<dbReference type="SUPFAM" id="SSF56784">
    <property type="entry name" value="HAD-like"/>
    <property type="match status" value="1"/>
</dbReference>
<dbReference type="NCBIfam" id="TIGR01489">
    <property type="entry name" value="DKMTPPase-SF"/>
    <property type="match status" value="1"/>
</dbReference>
<evidence type="ECO:0000313" key="3">
    <source>
        <dbReference type="Proteomes" id="UP000824107"/>
    </source>
</evidence>
<dbReference type="Gene3D" id="3.90.1470.20">
    <property type="match status" value="1"/>
</dbReference>
<dbReference type="Proteomes" id="UP000824107">
    <property type="component" value="Unassembled WGS sequence"/>
</dbReference>
<dbReference type="InterPro" id="IPR036412">
    <property type="entry name" value="HAD-like_sf"/>
</dbReference>
<dbReference type="Gene3D" id="3.40.50.1000">
    <property type="entry name" value="HAD superfamily/HAD-like"/>
    <property type="match status" value="1"/>
</dbReference>
<dbReference type="Pfam" id="PF12710">
    <property type="entry name" value="HAD"/>
    <property type="match status" value="1"/>
</dbReference>
<dbReference type="AlphaFoldDB" id="A0A9D1SAY8"/>
<sequence length="216" mass="24446">MAEQWALVSDFDGTVSADDFFTLAAGRYFTDEMLEPWREYLSGRKKHFDALNEMFGRLRGLPDLPAFVKNIPLDSWFPETVALCHAKKIPVYICSAGCDWYINLLIGGLIGKYGVCLVTNHCDYSVETGLVMKRLPEDHPCYDDNIGVSKAAVVKNLKERGFRVVFAGDGPPDILPAREADVVFAKKRLLDLCRRENIKTEPFADFRDVCRCIKEI</sequence>
<comment type="caution">
    <text evidence="2">The sequence shown here is derived from an EMBL/GenBank/DDBJ whole genome shotgun (WGS) entry which is preliminary data.</text>
</comment>
<proteinExistence type="predicted"/>
<keyword evidence="1 2" id="KW-0378">Hydrolase</keyword>
<dbReference type="InterPro" id="IPR006384">
    <property type="entry name" value="HAD_hydro_PyrdxlP_Pase-like"/>
</dbReference>
<evidence type="ECO:0000256" key="1">
    <source>
        <dbReference type="ARBA" id="ARBA00022801"/>
    </source>
</evidence>